<dbReference type="AlphaFoldDB" id="A0A1M3KYP7"/>
<dbReference type="InterPro" id="IPR005475">
    <property type="entry name" value="Transketolase-like_Pyr-bd"/>
</dbReference>
<dbReference type="SMART" id="SM00861">
    <property type="entry name" value="Transket_pyr"/>
    <property type="match status" value="1"/>
</dbReference>
<dbReference type="CDD" id="cd07033">
    <property type="entry name" value="TPP_PYR_DXS_TK_like"/>
    <property type="match status" value="1"/>
</dbReference>
<dbReference type="InterPro" id="IPR033248">
    <property type="entry name" value="Transketolase_C"/>
</dbReference>
<evidence type="ECO:0000256" key="3">
    <source>
        <dbReference type="ARBA" id="ARBA00023052"/>
    </source>
</evidence>
<dbReference type="PANTHER" id="PTHR43825">
    <property type="entry name" value="PYRUVATE DEHYDROGENASE E1 COMPONENT"/>
    <property type="match status" value="1"/>
</dbReference>
<dbReference type="Proteomes" id="UP000184233">
    <property type="component" value="Unassembled WGS sequence"/>
</dbReference>
<evidence type="ECO:0000259" key="4">
    <source>
        <dbReference type="SMART" id="SM00861"/>
    </source>
</evidence>
<evidence type="ECO:0000256" key="2">
    <source>
        <dbReference type="ARBA" id="ARBA00007131"/>
    </source>
</evidence>
<dbReference type="FunFam" id="3.40.50.970:FF:000129">
    <property type="entry name" value="Transketolase"/>
    <property type="match status" value="1"/>
</dbReference>
<reference evidence="5 6" key="1">
    <citation type="submission" date="2016-09" db="EMBL/GenBank/DDBJ databases">
        <title>Genome-resolved meta-omics ties microbial dynamics to process performance in biotechnology for thiocyanate degradation.</title>
        <authorList>
            <person name="Kantor R.S."/>
            <person name="Huddy R.J."/>
            <person name="Iyer R."/>
            <person name="Thomas B.C."/>
            <person name="Brown C.T."/>
            <person name="Anantharaman K."/>
            <person name="Tringe S."/>
            <person name="Hettich R.L."/>
            <person name="Harrison S.T."/>
            <person name="Banfield J.F."/>
        </authorList>
    </citation>
    <scope>NUCLEOTIDE SEQUENCE [LARGE SCALE GENOMIC DNA]</scope>
    <source>
        <strain evidence="5">59-99</strain>
    </source>
</reference>
<sequence>MSIQLLGSKPTRFGFGDGLVSLGERHSNVIVLGGDITGSVMTSLFRDKFPDRFFSIGIAEQNATTIAAGLALSGKIPFFASYGAFCALRNADQLRISVAYNEANVKIGGGHAGISVGPDGATHQVLEEVAFLRTLPHMTMIVPADYEEARKATIAMGEMVGPAYIRFGRSPVPMFTTEESRFELGKANQLTDGDDVAIIACGAMVWESIQAASQLAEKGIKARVINVHTIKPFDFETVTKAARECGAIVTAEEHQVHGGLGGAVAECTAKNAPVPIEFVGVKDSFGGSGEPEELMVKFGLTSKEIAAAALVAMERRDKGSSGIRRIVD</sequence>
<organism evidence="5 6">
    <name type="scientific">Candidatus Kapaibacterium thiocyanatum</name>
    <dbReference type="NCBI Taxonomy" id="1895771"/>
    <lineage>
        <taxon>Bacteria</taxon>
        <taxon>Pseudomonadati</taxon>
        <taxon>Candidatus Kapaibacteriota</taxon>
        <taxon>Candidatus Kapaibacteriia</taxon>
        <taxon>Candidatus Kapaibacteriales</taxon>
        <taxon>Candidatus Kapaibacteriaceae</taxon>
        <taxon>Candidatus Kapaibacterium</taxon>
    </lineage>
</organism>
<dbReference type="Pfam" id="PF02779">
    <property type="entry name" value="Transket_pyr"/>
    <property type="match status" value="1"/>
</dbReference>
<dbReference type="Gene3D" id="3.40.50.970">
    <property type="match status" value="1"/>
</dbReference>
<dbReference type="InterPro" id="IPR029061">
    <property type="entry name" value="THDP-binding"/>
</dbReference>
<dbReference type="InterPro" id="IPR051157">
    <property type="entry name" value="PDH/Transketolase"/>
</dbReference>
<evidence type="ECO:0000256" key="1">
    <source>
        <dbReference type="ARBA" id="ARBA00001964"/>
    </source>
</evidence>
<comment type="caution">
    <text evidence="5">The sequence shown here is derived from an EMBL/GenBank/DDBJ whole genome shotgun (WGS) entry which is preliminary data.</text>
</comment>
<dbReference type="InterPro" id="IPR009014">
    <property type="entry name" value="Transketo_C/PFOR_II"/>
</dbReference>
<dbReference type="SUPFAM" id="SSF52518">
    <property type="entry name" value="Thiamin diphosphate-binding fold (THDP-binding)"/>
    <property type="match status" value="1"/>
</dbReference>
<comment type="cofactor">
    <cofactor evidence="1">
        <name>thiamine diphosphate</name>
        <dbReference type="ChEBI" id="CHEBI:58937"/>
    </cofactor>
</comment>
<protein>
    <submittedName>
        <fullName evidence="5">Transketolase</fullName>
    </submittedName>
</protein>
<dbReference type="Gene3D" id="3.40.50.920">
    <property type="match status" value="1"/>
</dbReference>
<comment type="similarity">
    <text evidence="2">Belongs to the transketolase family.</text>
</comment>
<keyword evidence="3" id="KW-0786">Thiamine pyrophosphate</keyword>
<proteinExistence type="inferred from homology"/>
<accession>A0A1M3KYP7</accession>
<evidence type="ECO:0000313" key="6">
    <source>
        <dbReference type="Proteomes" id="UP000184233"/>
    </source>
</evidence>
<name>A0A1M3KYP7_9BACT</name>
<feature type="domain" description="Transketolase-like pyrimidine-binding" evidence="4">
    <location>
        <begin position="9"/>
        <end position="174"/>
    </location>
</feature>
<gene>
    <name evidence="5" type="ORF">BGO89_06575</name>
</gene>
<dbReference type="EMBL" id="MKVH01000021">
    <property type="protein sequence ID" value="OJX57632.1"/>
    <property type="molecule type" value="Genomic_DNA"/>
</dbReference>
<dbReference type="Pfam" id="PF02780">
    <property type="entry name" value="Transketolase_C"/>
    <property type="match status" value="1"/>
</dbReference>
<evidence type="ECO:0000313" key="5">
    <source>
        <dbReference type="EMBL" id="OJX57632.1"/>
    </source>
</evidence>
<dbReference type="SUPFAM" id="SSF52922">
    <property type="entry name" value="TK C-terminal domain-like"/>
    <property type="match status" value="1"/>
</dbReference>
<dbReference type="PANTHER" id="PTHR43825:SF1">
    <property type="entry name" value="TRANSKETOLASE-LIKE PYRIMIDINE-BINDING DOMAIN-CONTAINING PROTEIN"/>
    <property type="match status" value="1"/>
</dbReference>
<dbReference type="STRING" id="1895771.BGO89_06575"/>